<reference evidence="2" key="1">
    <citation type="submission" date="2017-06" db="EMBL/GenBank/DDBJ databases">
        <title>Novel phages from South African skin metaviromes.</title>
        <authorList>
            <person name="van Zyl L.J."/>
            <person name="Abrahams Y."/>
            <person name="Stander E.A."/>
            <person name="Kirby B.M."/>
            <person name="Clavaud C."/>
            <person name="Farcet C."/>
            <person name="Breton L."/>
            <person name="Trindade M.I."/>
        </authorList>
    </citation>
    <scope>NUCLEOTIDE SEQUENCE</scope>
</reference>
<accession>A0A2H4JE94</accession>
<organism evidence="2">
    <name type="scientific">uncultured Caudovirales phage</name>
    <dbReference type="NCBI Taxonomy" id="2100421"/>
    <lineage>
        <taxon>Viruses</taxon>
        <taxon>Duplodnaviria</taxon>
        <taxon>Heunggongvirae</taxon>
        <taxon>Uroviricota</taxon>
        <taxon>Caudoviricetes</taxon>
        <taxon>Peduoviridae</taxon>
        <taxon>Maltschvirus</taxon>
        <taxon>Maltschvirus maltsch</taxon>
    </lineage>
</organism>
<dbReference type="EMBL" id="MF417953">
    <property type="protein sequence ID" value="ASN72433.1"/>
    <property type="molecule type" value="Genomic_DNA"/>
</dbReference>
<gene>
    <name evidence="2" type="ORF">7S15_33</name>
</gene>
<evidence type="ECO:0000313" key="2">
    <source>
        <dbReference type="EMBL" id="ASN72433.1"/>
    </source>
</evidence>
<feature type="region of interest" description="Disordered" evidence="1">
    <location>
        <begin position="1"/>
        <end position="75"/>
    </location>
</feature>
<proteinExistence type="predicted"/>
<feature type="compositionally biased region" description="Basic and acidic residues" evidence="1">
    <location>
        <begin position="1"/>
        <end position="35"/>
    </location>
</feature>
<sequence>MVMKDKKTEEGAKDMKSFEGKLKELQDRAENKEIETIEWSQENTERNDGKTAIITKFKYEIPTPTKDKDLEPEDE</sequence>
<protein>
    <submittedName>
        <fullName evidence="2">Uncharacterized protein</fullName>
    </submittedName>
</protein>
<evidence type="ECO:0000256" key="1">
    <source>
        <dbReference type="SAM" id="MobiDB-lite"/>
    </source>
</evidence>
<name>A0A2H4JE94_9CAUD</name>